<evidence type="ECO:0000256" key="1">
    <source>
        <dbReference type="ARBA" id="ARBA00022723"/>
    </source>
</evidence>
<keyword evidence="1" id="KW-0479">Metal-binding</keyword>
<feature type="domain" description="VOC" evidence="2">
    <location>
        <begin position="1"/>
        <end position="139"/>
    </location>
</feature>
<dbReference type="Proteomes" id="UP001501446">
    <property type="component" value="Unassembled WGS sequence"/>
</dbReference>
<protein>
    <submittedName>
        <fullName evidence="3">VOC family protein</fullName>
    </submittedName>
</protein>
<dbReference type="Gene3D" id="3.10.180.10">
    <property type="entry name" value="2,3-Dihydroxybiphenyl 1,2-Dioxygenase, domain 1"/>
    <property type="match status" value="1"/>
</dbReference>
<dbReference type="PANTHER" id="PTHR43048:SF5">
    <property type="entry name" value="BLR5325 PROTEIN"/>
    <property type="match status" value="1"/>
</dbReference>
<proteinExistence type="predicted"/>
<evidence type="ECO:0000313" key="3">
    <source>
        <dbReference type="EMBL" id="GAA4691358.1"/>
    </source>
</evidence>
<comment type="caution">
    <text evidence="3">The sequence shown here is derived from an EMBL/GenBank/DDBJ whole genome shotgun (WGS) entry which is preliminary data.</text>
</comment>
<organism evidence="3 4">
    <name type="scientific">Kocuria gwangalliensis</name>
    <dbReference type="NCBI Taxonomy" id="501592"/>
    <lineage>
        <taxon>Bacteria</taxon>
        <taxon>Bacillati</taxon>
        <taxon>Actinomycetota</taxon>
        <taxon>Actinomycetes</taxon>
        <taxon>Micrococcales</taxon>
        <taxon>Micrococcaceae</taxon>
        <taxon>Kocuria</taxon>
    </lineage>
</organism>
<dbReference type="PROSITE" id="PS51819">
    <property type="entry name" value="VOC"/>
    <property type="match status" value="1"/>
</dbReference>
<gene>
    <name evidence="3" type="ORF">GCM10025781_05460</name>
</gene>
<dbReference type="PANTHER" id="PTHR43048">
    <property type="entry name" value="METHYLMALONYL-COA EPIMERASE"/>
    <property type="match status" value="1"/>
</dbReference>
<keyword evidence="4" id="KW-1185">Reference proteome</keyword>
<dbReference type="EMBL" id="BAABLN010000005">
    <property type="protein sequence ID" value="GAA4691358.1"/>
    <property type="molecule type" value="Genomic_DNA"/>
</dbReference>
<reference evidence="4" key="1">
    <citation type="journal article" date="2019" name="Int. J. Syst. Evol. Microbiol.">
        <title>The Global Catalogue of Microorganisms (GCM) 10K type strain sequencing project: providing services to taxonomists for standard genome sequencing and annotation.</title>
        <authorList>
            <consortium name="The Broad Institute Genomics Platform"/>
            <consortium name="The Broad Institute Genome Sequencing Center for Infectious Disease"/>
            <person name="Wu L."/>
            <person name="Ma J."/>
        </authorList>
    </citation>
    <scope>NUCLEOTIDE SEQUENCE [LARGE SCALE GENOMIC DNA]</scope>
    <source>
        <strain evidence="4">JCM 18958</strain>
    </source>
</reference>
<dbReference type="InterPro" id="IPR029068">
    <property type="entry name" value="Glyas_Bleomycin-R_OHBP_Dase"/>
</dbReference>
<dbReference type="CDD" id="cd08353">
    <property type="entry name" value="VOC_like"/>
    <property type="match status" value="1"/>
</dbReference>
<accession>A0ABP8WPC8</accession>
<dbReference type="Pfam" id="PF00903">
    <property type="entry name" value="Glyoxalase"/>
    <property type="match status" value="1"/>
</dbReference>
<dbReference type="InterPro" id="IPR004360">
    <property type="entry name" value="Glyas_Fos-R_dOase_dom"/>
</dbReference>
<dbReference type="SUPFAM" id="SSF54593">
    <property type="entry name" value="Glyoxalase/Bleomycin resistance protein/Dihydroxybiphenyl dioxygenase"/>
    <property type="match status" value="1"/>
</dbReference>
<dbReference type="InterPro" id="IPR037523">
    <property type="entry name" value="VOC_core"/>
</dbReference>
<sequence>MDNVAIVVRDLDGAVDFFTELGMELEGRTPIEGLFADQTVGLHGIRNEIAMMRTPDGHGRVELTTYHSPDVITPDPLAPAPNTVGLHRIMFAVDDIDDTITRLRAHGAELLGEVSNYENVYRLCYLRGPEGIIVALAEQIG</sequence>
<evidence type="ECO:0000313" key="4">
    <source>
        <dbReference type="Proteomes" id="UP001501446"/>
    </source>
</evidence>
<name>A0ABP8WPC8_9MICC</name>
<evidence type="ECO:0000259" key="2">
    <source>
        <dbReference type="PROSITE" id="PS51819"/>
    </source>
</evidence>
<dbReference type="InterPro" id="IPR051785">
    <property type="entry name" value="MMCE/EMCE_epimerase"/>
</dbReference>